<evidence type="ECO:0000313" key="3">
    <source>
        <dbReference type="Proteomes" id="UP000320176"/>
    </source>
</evidence>
<sequence length="116" mass="13187">MKSLLRRAMLDSENYVIEMEYSDSKGNRTRRFVSPIRFVGDYRFLGLCLCREEPRQFQLSRCENVRLIPAVEVMMPMPMAELPAKETSREFNEQSVLAPAMSGAALSGAMMGECLV</sequence>
<feature type="domain" description="WYL" evidence="1">
    <location>
        <begin position="13"/>
        <end position="66"/>
    </location>
</feature>
<evidence type="ECO:0000313" key="2">
    <source>
        <dbReference type="EMBL" id="TWU07726.1"/>
    </source>
</evidence>
<dbReference type="Proteomes" id="UP000320176">
    <property type="component" value="Unassembled WGS sequence"/>
</dbReference>
<keyword evidence="3" id="KW-1185">Reference proteome</keyword>
<gene>
    <name evidence="2" type="ORF">Pla52n_02990</name>
</gene>
<name>A0A5C6B8Y6_9BACT</name>
<dbReference type="AlphaFoldDB" id="A0A5C6B8Y6"/>
<evidence type="ECO:0000259" key="1">
    <source>
        <dbReference type="Pfam" id="PF13280"/>
    </source>
</evidence>
<comment type="caution">
    <text evidence="2">The sequence shown here is derived from an EMBL/GenBank/DDBJ whole genome shotgun (WGS) entry which is preliminary data.</text>
</comment>
<dbReference type="EMBL" id="SJPN01000001">
    <property type="protein sequence ID" value="TWU07726.1"/>
    <property type="molecule type" value="Genomic_DNA"/>
</dbReference>
<dbReference type="Pfam" id="PF13280">
    <property type="entry name" value="WYL"/>
    <property type="match status" value="1"/>
</dbReference>
<organism evidence="2 3">
    <name type="scientific">Stieleria varia</name>
    <dbReference type="NCBI Taxonomy" id="2528005"/>
    <lineage>
        <taxon>Bacteria</taxon>
        <taxon>Pseudomonadati</taxon>
        <taxon>Planctomycetota</taxon>
        <taxon>Planctomycetia</taxon>
        <taxon>Pirellulales</taxon>
        <taxon>Pirellulaceae</taxon>
        <taxon>Stieleria</taxon>
    </lineage>
</organism>
<protein>
    <recommendedName>
        <fullName evidence="1">WYL domain-containing protein</fullName>
    </recommendedName>
</protein>
<dbReference type="InterPro" id="IPR026881">
    <property type="entry name" value="WYL_dom"/>
</dbReference>
<proteinExistence type="predicted"/>
<accession>A0A5C6B8Y6</accession>
<dbReference type="RefSeq" id="WP_197454176.1">
    <property type="nucleotide sequence ID" value="NZ_CP151726.1"/>
</dbReference>
<reference evidence="2 3" key="1">
    <citation type="submission" date="2019-02" db="EMBL/GenBank/DDBJ databases">
        <title>Deep-cultivation of Planctomycetes and their phenomic and genomic characterization uncovers novel biology.</title>
        <authorList>
            <person name="Wiegand S."/>
            <person name="Jogler M."/>
            <person name="Boedeker C."/>
            <person name="Pinto D."/>
            <person name="Vollmers J."/>
            <person name="Rivas-Marin E."/>
            <person name="Kohn T."/>
            <person name="Peeters S.H."/>
            <person name="Heuer A."/>
            <person name="Rast P."/>
            <person name="Oberbeckmann S."/>
            <person name="Bunk B."/>
            <person name="Jeske O."/>
            <person name="Meyerdierks A."/>
            <person name="Storesund J.E."/>
            <person name="Kallscheuer N."/>
            <person name="Luecker S."/>
            <person name="Lage O.M."/>
            <person name="Pohl T."/>
            <person name="Merkel B.J."/>
            <person name="Hornburger P."/>
            <person name="Mueller R.-W."/>
            <person name="Bruemmer F."/>
            <person name="Labrenz M."/>
            <person name="Spormann A.M."/>
            <person name="Op Den Camp H."/>
            <person name="Overmann J."/>
            <person name="Amann R."/>
            <person name="Jetten M.S.M."/>
            <person name="Mascher T."/>
            <person name="Medema M.H."/>
            <person name="Devos D.P."/>
            <person name="Kaster A.-K."/>
            <person name="Ovreas L."/>
            <person name="Rohde M."/>
            <person name="Galperin M.Y."/>
            <person name="Jogler C."/>
        </authorList>
    </citation>
    <scope>NUCLEOTIDE SEQUENCE [LARGE SCALE GENOMIC DNA]</scope>
    <source>
        <strain evidence="2 3">Pla52n</strain>
    </source>
</reference>